<gene>
    <name evidence="1" type="ORF">J3U87_10575</name>
</gene>
<organism evidence="1 2">
    <name type="scientific">Sulfidibacter corallicola</name>
    <dbReference type="NCBI Taxonomy" id="2818388"/>
    <lineage>
        <taxon>Bacteria</taxon>
        <taxon>Pseudomonadati</taxon>
        <taxon>Acidobacteriota</taxon>
        <taxon>Holophagae</taxon>
        <taxon>Acanthopleuribacterales</taxon>
        <taxon>Acanthopleuribacteraceae</taxon>
        <taxon>Sulfidibacter</taxon>
    </lineage>
</organism>
<dbReference type="Gene3D" id="3.60.40.10">
    <property type="entry name" value="PPM-type phosphatase domain"/>
    <property type="match status" value="1"/>
</dbReference>
<dbReference type="SUPFAM" id="SSF81606">
    <property type="entry name" value="PP2C-like"/>
    <property type="match status" value="1"/>
</dbReference>
<evidence type="ECO:0008006" key="3">
    <source>
        <dbReference type="Google" id="ProtNLM"/>
    </source>
</evidence>
<dbReference type="InterPro" id="IPR036457">
    <property type="entry name" value="PPM-type-like_dom_sf"/>
</dbReference>
<proteinExistence type="predicted"/>
<dbReference type="EMBL" id="CP071793">
    <property type="protein sequence ID" value="QTD52911.1"/>
    <property type="molecule type" value="Genomic_DNA"/>
</dbReference>
<evidence type="ECO:0000313" key="2">
    <source>
        <dbReference type="Proteomes" id="UP000663929"/>
    </source>
</evidence>
<dbReference type="AlphaFoldDB" id="A0A8A4TUW3"/>
<dbReference type="RefSeq" id="WP_237383009.1">
    <property type="nucleotide sequence ID" value="NZ_CP071793.1"/>
</dbReference>
<reference evidence="1" key="1">
    <citation type="submission" date="2021-03" db="EMBL/GenBank/DDBJ databases">
        <title>Acanthopleuribacteraceae sp. M133.</title>
        <authorList>
            <person name="Wang G."/>
        </authorList>
    </citation>
    <scope>NUCLEOTIDE SEQUENCE</scope>
    <source>
        <strain evidence="1">M133</strain>
    </source>
</reference>
<protein>
    <recommendedName>
        <fullName evidence="3">PPM-type phosphatase domain-containing protein</fullName>
    </recommendedName>
</protein>
<name>A0A8A4TUW3_SULCO</name>
<dbReference type="KEGG" id="scor:J3U87_10575"/>
<accession>A0A8A4TUW3</accession>
<evidence type="ECO:0000313" key="1">
    <source>
        <dbReference type="EMBL" id="QTD52911.1"/>
    </source>
</evidence>
<dbReference type="Proteomes" id="UP000663929">
    <property type="component" value="Chromosome"/>
</dbReference>
<keyword evidence="2" id="KW-1185">Reference proteome</keyword>
<sequence>MVTDEVDLRHPTHSQLVSCVGGTNLEIQSYQESIERGDRILFCTKGVYRPIPAKSLLEIVSQRGFPLDKIVTQLIDDANSRGGPDNITALLVEIH</sequence>